<keyword evidence="5 8" id="KW-0418">Kinase</keyword>
<feature type="domain" description="Response regulatory" evidence="7">
    <location>
        <begin position="193"/>
        <end position="314"/>
    </location>
</feature>
<dbReference type="SMART" id="SM00387">
    <property type="entry name" value="HATPase_c"/>
    <property type="match status" value="1"/>
</dbReference>
<dbReference type="EC" id="2.7.13.3" evidence="2"/>
<comment type="catalytic activity">
    <reaction evidence="1">
        <text>ATP + protein L-histidine = ADP + protein N-phospho-L-histidine.</text>
        <dbReference type="EC" id="2.7.13.3"/>
    </reaction>
</comment>
<evidence type="ECO:0000259" key="7">
    <source>
        <dbReference type="PROSITE" id="PS50110"/>
    </source>
</evidence>
<dbReference type="InterPro" id="IPR005467">
    <property type="entry name" value="His_kinase_dom"/>
</dbReference>
<dbReference type="InterPro" id="IPR036890">
    <property type="entry name" value="HATPase_C_sf"/>
</dbReference>
<accession>A0A645DMI0</accession>
<evidence type="ECO:0000259" key="6">
    <source>
        <dbReference type="PROSITE" id="PS50109"/>
    </source>
</evidence>
<dbReference type="Pfam" id="PF00072">
    <property type="entry name" value="Response_reg"/>
    <property type="match status" value="1"/>
</dbReference>
<dbReference type="PANTHER" id="PTHR43047:SF72">
    <property type="entry name" value="OSMOSENSING HISTIDINE PROTEIN KINASE SLN1"/>
    <property type="match status" value="1"/>
</dbReference>
<dbReference type="InterPro" id="IPR004358">
    <property type="entry name" value="Sig_transdc_His_kin-like_C"/>
</dbReference>
<evidence type="ECO:0000256" key="2">
    <source>
        <dbReference type="ARBA" id="ARBA00012438"/>
    </source>
</evidence>
<dbReference type="InterPro" id="IPR003594">
    <property type="entry name" value="HATPase_dom"/>
</dbReference>
<dbReference type="SUPFAM" id="SSF52172">
    <property type="entry name" value="CheY-like"/>
    <property type="match status" value="1"/>
</dbReference>
<organism evidence="8">
    <name type="scientific">bioreactor metagenome</name>
    <dbReference type="NCBI Taxonomy" id="1076179"/>
    <lineage>
        <taxon>unclassified sequences</taxon>
        <taxon>metagenomes</taxon>
        <taxon>ecological metagenomes</taxon>
    </lineage>
</organism>
<dbReference type="Pfam" id="PF02518">
    <property type="entry name" value="HATPase_c"/>
    <property type="match status" value="1"/>
</dbReference>
<dbReference type="CDD" id="cd17546">
    <property type="entry name" value="REC_hyHK_CKI1_RcsC-like"/>
    <property type="match status" value="1"/>
</dbReference>
<protein>
    <recommendedName>
        <fullName evidence="2">histidine kinase</fullName>
        <ecNumber evidence="2">2.7.13.3</ecNumber>
    </recommendedName>
</protein>
<dbReference type="CDD" id="cd16922">
    <property type="entry name" value="HATPase_EvgS-ArcB-TorS-like"/>
    <property type="match status" value="1"/>
</dbReference>
<dbReference type="Gene3D" id="3.40.50.2300">
    <property type="match status" value="1"/>
</dbReference>
<gene>
    <name evidence="8" type="primary">luxQ_8</name>
    <name evidence="8" type="ORF">SDC9_136854</name>
</gene>
<dbReference type="PROSITE" id="PS50110">
    <property type="entry name" value="RESPONSE_REGULATORY"/>
    <property type="match status" value="1"/>
</dbReference>
<evidence type="ECO:0000256" key="4">
    <source>
        <dbReference type="ARBA" id="ARBA00022679"/>
    </source>
</evidence>
<evidence type="ECO:0000256" key="5">
    <source>
        <dbReference type="ARBA" id="ARBA00022777"/>
    </source>
</evidence>
<evidence type="ECO:0000256" key="3">
    <source>
        <dbReference type="ARBA" id="ARBA00022553"/>
    </source>
</evidence>
<sequence>MSRIEGQKIELHREPVLASELIEHTLSGIYPSAQLKDIQITMKFVGVQNEYILADRVRMRQIFTNLLSNAVKFTPEHGKIEFRIECMKQEHRISLSRITVSDNGVGMSEEFQKHAFEPFSQEPNSQSNRYAGSGLGLPIVQNLVHLMGGTVSIRSKLSEGTSITVELPIEVLEHYQPPPPGETSAFLELRGKRVLLCEDHPLNAAIATKLLTNAGVLVERAEDGQQGVDLFMRRGWDYYDAILMDIRMPVMDGLSAARVIRNLRRGDAKTVPIIAMTANAFDFDVKASLSAGMDDHLDKPVEPEKLYRALAEQICLRSGGKSKRR</sequence>
<dbReference type="InterPro" id="IPR001789">
    <property type="entry name" value="Sig_transdc_resp-reg_receiver"/>
</dbReference>
<dbReference type="SMART" id="SM00448">
    <property type="entry name" value="REC"/>
    <property type="match status" value="1"/>
</dbReference>
<keyword evidence="3" id="KW-0597">Phosphoprotein</keyword>
<feature type="domain" description="Histidine kinase" evidence="6">
    <location>
        <begin position="1"/>
        <end position="171"/>
    </location>
</feature>
<reference evidence="8" key="1">
    <citation type="submission" date="2019-08" db="EMBL/GenBank/DDBJ databases">
        <authorList>
            <person name="Kucharzyk K."/>
            <person name="Murdoch R.W."/>
            <person name="Higgins S."/>
            <person name="Loffler F."/>
        </authorList>
    </citation>
    <scope>NUCLEOTIDE SEQUENCE</scope>
</reference>
<dbReference type="PRINTS" id="PR00344">
    <property type="entry name" value="BCTRLSENSOR"/>
</dbReference>
<dbReference type="GO" id="GO:0005886">
    <property type="term" value="C:plasma membrane"/>
    <property type="evidence" value="ECO:0007669"/>
    <property type="project" value="TreeGrafter"/>
</dbReference>
<name>A0A645DMI0_9ZZZZ</name>
<dbReference type="AlphaFoldDB" id="A0A645DMI0"/>
<dbReference type="GO" id="GO:0009927">
    <property type="term" value="F:histidine phosphotransfer kinase activity"/>
    <property type="evidence" value="ECO:0007669"/>
    <property type="project" value="TreeGrafter"/>
</dbReference>
<keyword evidence="4 8" id="KW-0808">Transferase</keyword>
<evidence type="ECO:0000313" key="8">
    <source>
        <dbReference type="EMBL" id="MPM89742.1"/>
    </source>
</evidence>
<evidence type="ECO:0000256" key="1">
    <source>
        <dbReference type="ARBA" id="ARBA00000085"/>
    </source>
</evidence>
<dbReference type="EMBL" id="VSSQ01037125">
    <property type="protein sequence ID" value="MPM89742.1"/>
    <property type="molecule type" value="Genomic_DNA"/>
</dbReference>
<dbReference type="PANTHER" id="PTHR43047">
    <property type="entry name" value="TWO-COMPONENT HISTIDINE PROTEIN KINASE"/>
    <property type="match status" value="1"/>
</dbReference>
<comment type="caution">
    <text evidence="8">The sequence shown here is derived from an EMBL/GenBank/DDBJ whole genome shotgun (WGS) entry which is preliminary data.</text>
</comment>
<dbReference type="InterPro" id="IPR011006">
    <property type="entry name" value="CheY-like_superfamily"/>
</dbReference>
<proteinExistence type="predicted"/>
<dbReference type="PROSITE" id="PS50109">
    <property type="entry name" value="HIS_KIN"/>
    <property type="match status" value="1"/>
</dbReference>
<dbReference type="GO" id="GO:0000155">
    <property type="term" value="F:phosphorelay sensor kinase activity"/>
    <property type="evidence" value="ECO:0007669"/>
    <property type="project" value="TreeGrafter"/>
</dbReference>
<dbReference type="FunFam" id="3.30.565.10:FF:000010">
    <property type="entry name" value="Sensor histidine kinase RcsC"/>
    <property type="match status" value="1"/>
</dbReference>
<dbReference type="Gene3D" id="3.30.565.10">
    <property type="entry name" value="Histidine kinase-like ATPase, C-terminal domain"/>
    <property type="match status" value="1"/>
</dbReference>
<dbReference type="SUPFAM" id="SSF55874">
    <property type="entry name" value="ATPase domain of HSP90 chaperone/DNA topoisomerase II/histidine kinase"/>
    <property type="match status" value="1"/>
</dbReference>